<evidence type="ECO:0000256" key="2">
    <source>
        <dbReference type="ARBA" id="ARBA00007282"/>
    </source>
</evidence>
<dbReference type="AlphaFoldDB" id="A0A0F7ZYA0"/>
<dbReference type="Proteomes" id="UP000054481">
    <property type="component" value="Unassembled WGS sequence"/>
</dbReference>
<keyword evidence="3" id="KW-0808">Transferase</keyword>
<dbReference type="PANTHER" id="PTHR31595:SF67">
    <property type="entry name" value="WAX SYNTHASE DOMAIN-CONTAINING PROTEIN"/>
    <property type="match status" value="1"/>
</dbReference>
<evidence type="ECO:0000256" key="4">
    <source>
        <dbReference type="ARBA" id="ARBA00022692"/>
    </source>
</evidence>
<dbReference type="InterPro" id="IPR032805">
    <property type="entry name" value="Wax_synthase_dom"/>
</dbReference>
<protein>
    <recommendedName>
        <fullName evidence="8">Wax synthase domain-containing protein</fullName>
    </recommendedName>
</protein>
<gene>
    <name evidence="9" type="ORF">HIM_08480</name>
</gene>
<accession>A0A0F7ZYA0</accession>
<dbReference type="GO" id="GO:0006629">
    <property type="term" value="P:lipid metabolic process"/>
    <property type="evidence" value="ECO:0007669"/>
    <property type="project" value="InterPro"/>
</dbReference>
<dbReference type="Pfam" id="PF13813">
    <property type="entry name" value="MBOAT_2"/>
    <property type="match status" value="1"/>
</dbReference>
<dbReference type="OrthoDB" id="4865541at2759"/>
<keyword evidence="4 7" id="KW-0812">Transmembrane</keyword>
<evidence type="ECO:0000256" key="5">
    <source>
        <dbReference type="ARBA" id="ARBA00022989"/>
    </source>
</evidence>
<reference evidence="9 10" key="1">
    <citation type="journal article" date="2014" name="Genome Biol. Evol.">
        <title>Comparative genomics and transcriptomics analyses reveal divergent lifestyle features of nematode endoparasitic fungus Hirsutella minnesotensis.</title>
        <authorList>
            <person name="Lai Y."/>
            <person name="Liu K."/>
            <person name="Zhang X."/>
            <person name="Zhang X."/>
            <person name="Li K."/>
            <person name="Wang N."/>
            <person name="Shu C."/>
            <person name="Wu Y."/>
            <person name="Wang C."/>
            <person name="Bushley K.E."/>
            <person name="Xiang M."/>
            <person name="Liu X."/>
        </authorList>
    </citation>
    <scope>NUCLEOTIDE SEQUENCE [LARGE SCALE GENOMIC DNA]</scope>
    <source>
        <strain evidence="9 10">3608</strain>
    </source>
</reference>
<dbReference type="GO" id="GO:0016020">
    <property type="term" value="C:membrane"/>
    <property type="evidence" value="ECO:0007669"/>
    <property type="project" value="UniProtKB-SubCell"/>
</dbReference>
<organism evidence="9 10">
    <name type="scientific">Hirsutella minnesotensis 3608</name>
    <dbReference type="NCBI Taxonomy" id="1043627"/>
    <lineage>
        <taxon>Eukaryota</taxon>
        <taxon>Fungi</taxon>
        <taxon>Dikarya</taxon>
        <taxon>Ascomycota</taxon>
        <taxon>Pezizomycotina</taxon>
        <taxon>Sordariomycetes</taxon>
        <taxon>Hypocreomycetidae</taxon>
        <taxon>Hypocreales</taxon>
        <taxon>Ophiocordycipitaceae</taxon>
        <taxon>Hirsutella</taxon>
    </lineage>
</organism>
<comment type="similarity">
    <text evidence="2">Belongs to the wax synthase family.</text>
</comment>
<evidence type="ECO:0000313" key="9">
    <source>
        <dbReference type="EMBL" id="KJZ72107.1"/>
    </source>
</evidence>
<sequence>MGSIPQTTKSGLQRSTSEMDFVYTKLKIIIVSYLLLDLISIPVANDPYFALGPDQHDQLGLSCFQGMWLWPLFGDREVIALIICLSYISYGNNISDLARYWMLEMLCPSRSGVWMHSWTVGSFSLILDRGLSAWWGAFWHQTFRIPFLALATFLVGEGYMEAGTAAAEVTALCVSFVQSGLLHASGSLSSIADTRPWQPLQFFLLQGVAIAVQRTAGEVLRPRLPPLPRWVRRGFNMFFAVFWQHLAVTLYFDDVASSGLWGKPSVCAPFFRSLGVLSPECREDGHNSIAAVVVTIFLVTAFSYLFISPGMHPERYPAGRLQPQKHRRHWFPSKARDSETRRPEN</sequence>
<dbReference type="EMBL" id="KQ030552">
    <property type="protein sequence ID" value="KJZ72107.1"/>
    <property type="molecule type" value="Genomic_DNA"/>
</dbReference>
<comment type="subcellular location">
    <subcellularLocation>
        <location evidence="1">Membrane</location>
        <topology evidence="1">Multi-pass membrane protein</topology>
    </subcellularLocation>
</comment>
<feature type="transmembrane region" description="Helical" evidence="7">
    <location>
        <begin position="21"/>
        <end position="44"/>
    </location>
</feature>
<keyword evidence="6 7" id="KW-0472">Membrane</keyword>
<dbReference type="PANTHER" id="PTHR31595">
    <property type="entry name" value="LONG-CHAIN-ALCOHOL O-FATTY-ACYLTRANSFERASE 3-RELATED"/>
    <property type="match status" value="1"/>
</dbReference>
<proteinExistence type="inferred from homology"/>
<evidence type="ECO:0000256" key="1">
    <source>
        <dbReference type="ARBA" id="ARBA00004141"/>
    </source>
</evidence>
<dbReference type="GO" id="GO:0008374">
    <property type="term" value="F:O-acyltransferase activity"/>
    <property type="evidence" value="ECO:0007669"/>
    <property type="project" value="InterPro"/>
</dbReference>
<feature type="transmembrane region" description="Helical" evidence="7">
    <location>
        <begin position="288"/>
        <end position="307"/>
    </location>
</feature>
<name>A0A0F7ZYA0_9HYPO</name>
<evidence type="ECO:0000256" key="7">
    <source>
        <dbReference type="SAM" id="Phobius"/>
    </source>
</evidence>
<dbReference type="InterPro" id="IPR044851">
    <property type="entry name" value="Wax_synthase"/>
</dbReference>
<feature type="transmembrane region" description="Helical" evidence="7">
    <location>
        <begin position="78"/>
        <end position="95"/>
    </location>
</feature>
<evidence type="ECO:0000313" key="10">
    <source>
        <dbReference type="Proteomes" id="UP000054481"/>
    </source>
</evidence>
<keyword evidence="10" id="KW-1185">Reference proteome</keyword>
<evidence type="ECO:0000259" key="8">
    <source>
        <dbReference type="Pfam" id="PF13813"/>
    </source>
</evidence>
<feature type="domain" description="Wax synthase" evidence="8">
    <location>
        <begin position="127"/>
        <end position="204"/>
    </location>
</feature>
<keyword evidence="5 7" id="KW-1133">Transmembrane helix</keyword>
<evidence type="ECO:0000256" key="3">
    <source>
        <dbReference type="ARBA" id="ARBA00022679"/>
    </source>
</evidence>
<evidence type="ECO:0000256" key="6">
    <source>
        <dbReference type="ARBA" id="ARBA00023136"/>
    </source>
</evidence>